<dbReference type="PRINTS" id="PR01449">
    <property type="entry name" value="BKCHANNELA"/>
</dbReference>
<dbReference type="FunFam" id="3.40.50.720:FF:000005">
    <property type="entry name" value="calcium-activated potassium channel subunit alpha-1 isoform X6"/>
    <property type="match status" value="1"/>
</dbReference>
<dbReference type="SUPFAM" id="SSF51735">
    <property type="entry name" value="NAD(P)-binding Rossmann-fold domains"/>
    <property type="match status" value="1"/>
</dbReference>
<evidence type="ECO:0000256" key="13">
    <source>
        <dbReference type="ARBA" id="ARBA00023065"/>
    </source>
</evidence>
<dbReference type="InterPro" id="IPR005821">
    <property type="entry name" value="Ion_trans_dom"/>
</dbReference>
<keyword evidence="6" id="KW-0479">Metal-binding</keyword>
<dbReference type="InterPro" id="IPR027359">
    <property type="entry name" value="Volt_channel_dom_sf"/>
</dbReference>
<evidence type="ECO:0000313" key="20">
    <source>
        <dbReference type="EMBL" id="JAP49362.1"/>
    </source>
</evidence>
<dbReference type="InterPro" id="IPR047871">
    <property type="entry name" value="K_chnl_Slo-like"/>
</dbReference>
<feature type="region of interest" description="Disordered" evidence="17">
    <location>
        <begin position="827"/>
        <end position="852"/>
    </location>
</feature>
<proteinExistence type="predicted"/>
<accession>A0A0X3PM04</accession>
<evidence type="ECO:0000259" key="19">
    <source>
        <dbReference type="PROSITE" id="PS51201"/>
    </source>
</evidence>
<keyword evidence="7" id="KW-0631">Potassium channel</keyword>
<dbReference type="GO" id="GO:0034702">
    <property type="term" value="C:monoatomic ion channel complex"/>
    <property type="evidence" value="ECO:0007669"/>
    <property type="project" value="UniProtKB-KW"/>
</dbReference>
<keyword evidence="13" id="KW-0406">Ion transport</keyword>
<dbReference type="InterPro" id="IPR003929">
    <property type="entry name" value="K_chnl_BK_asu"/>
</dbReference>
<keyword evidence="9" id="KW-0460">Magnesium</keyword>
<dbReference type="Gene3D" id="3.40.50.720">
    <property type="entry name" value="NAD(P)-binding Rossmann-like Domain"/>
    <property type="match status" value="1"/>
</dbReference>
<evidence type="ECO:0000256" key="15">
    <source>
        <dbReference type="ARBA" id="ARBA00023303"/>
    </source>
</evidence>
<dbReference type="PROSITE" id="PS51201">
    <property type="entry name" value="RCK_N"/>
    <property type="match status" value="1"/>
</dbReference>
<evidence type="ECO:0000256" key="18">
    <source>
        <dbReference type="SAM" id="Phobius"/>
    </source>
</evidence>
<keyword evidence="4" id="KW-0633">Potassium transport</keyword>
<dbReference type="Pfam" id="PF22614">
    <property type="entry name" value="Slo-like_RCK"/>
    <property type="match status" value="2"/>
</dbReference>
<keyword evidence="10" id="KW-0851">Voltage-gated channel</keyword>
<keyword evidence="2" id="KW-0813">Transport</keyword>
<dbReference type="GO" id="GO:0060072">
    <property type="term" value="F:large conductance calcium-activated potassium channel activity"/>
    <property type="evidence" value="ECO:0007669"/>
    <property type="project" value="TreeGrafter"/>
</dbReference>
<evidence type="ECO:0000256" key="16">
    <source>
        <dbReference type="ARBA" id="ARBA00029579"/>
    </source>
</evidence>
<keyword evidence="5 18" id="KW-0812">Transmembrane</keyword>
<keyword evidence="15" id="KW-0407">Ion channel</keyword>
<dbReference type="Gene3D" id="1.20.120.350">
    <property type="entry name" value="Voltage-gated potassium channels. Chain C"/>
    <property type="match status" value="1"/>
</dbReference>
<feature type="transmembrane region" description="Helical" evidence="18">
    <location>
        <begin position="350"/>
        <end position="371"/>
    </location>
</feature>
<evidence type="ECO:0000256" key="11">
    <source>
        <dbReference type="ARBA" id="ARBA00022958"/>
    </source>
</evidence>
<dbReference type="GO" id="GO:0046872">
    <property type="term" value="F:metal ion binding"/>
    <property type="evidence" value="ECO:0007669"/>
    <property type="project" value="UniProtKB-KW"/>
</dbReference>
<dbReference type="InterPro" id="IPR036291">
    <property type="entry name" value="NAD(P)-bd_dom_sf"/>
</dbReference>
<evidence type="ECO:0000256" key="1">
    <source>
        <dbReference type="ARBA" id="ARBA00004651"/>
    </source>
</evidence>
<feature type="transmembrane region" description="Helical" evidence="18">
    <location>
        <begin position="284"/>
        <end position="302"/>
    </location>
</feature>
<evidence type="ECO:0000256" key="4">
    <source>
        <dbReference type="ARBA" id="ARBA00022538"/>
    </source>
</evidence>
<feature type="transmembrane region" description="Helical" evidence="18">
    <location>
        <begin position="222"/>
        <end position="245"/>
    </location>
</feature>
<dbReference type="FunFam" id="1.10.287.70:FF:000015">
    <property type="entry name" value="Calcium-activated potassium channel subunit alpha-1 isoform X7"/>
    <property type="match status" value="1"/>
</dbReference>
<evidence type="ECO:0000256" key="2">
    <source>
        <dbReference type="ARBA" id="ARBA00022448"/>
    </source>
</evidence>
<protein>
    <recommendedName>
        <fullName evidence="16">BK channel</fullName>
    </recommendedName>
</protein>
<feature type="transmembrane region" description="Helical" evidence="18">
    <location>
        <begin position="158"/>
        <end position="176"/>
    </location>
</feature>
<feature type="compositionally biased region" description="Polar residues" evidence="17">
    <location>
        <begin position="827"/>
        <end position="837"/>
    </location>
</feature>
<evidence type="ECO:0000256" key="6">
    <source>
        <dbReference type="ARBA" id="ARBA00022723"/>
    </source>
</evidence>
<dbReference type="InterPro" id="IPR003148">
    <property type="entry name" value="RCK_N"/>
</dbReference>
<evidence type="ECO:0000256" key="14">
    <source>
        <dbReference type="ARBA" id="ARBA00023136"/>
    </source>
</evidence>
<feature type="transmembrane region" description="Helical" evidence="18">
    <location>
        <begin position="50"/>
        <end position="71"/>
    </location>
</feature>
<evidence type="ECO:0000256" key="9">
    <source>
        <dbReference type="ARBA" id="ARBA00022842"/>
    </source>
</evidence>
<evidence type="ECO:0000256" key="5">
    <source>
        <dbReference type="ARBA" id="ARBA00022692"/>
    </source>
</evidence>
<dbReference type="InterPro" id="IPR048735">
    <property type="entry name" value="Slowpoke-like_C"/>
</dbReference>
<dbReference type="GO" id="GO:0005886">
    <property type="term" value="C:plasma membrane"/>
    <property type="evidence" value="ECO:0007669"/>
    <property type="project" value="UniProtKB-SubCell"/>
</dbReference>
<keyword evidence="14 18" id="KW-0472">Membrane</keyword>
<sequence>GIAVKRLIYEEKLRRSKMSFNPPIYLPISNLSRGQPSGLEDCMNYRYWPLYVASIVGTLLAGLLLILLYRIAVKLMSYCSRCKADRAARASSSPRSPEYSFNTPPPFNDSGISNFDEHGTAYQKPLARRCTQGLVHCIHQIQPFAIHLVSYQWPIGRFFIAASMLLSLASFGIFVAEATMWPNEIEKCGHKGRKLRAVDFSFNLFFLLHFSARFAAAENKLMFWIDWFSILDYCTVPPTIVAFVLQRSWMGLRFVRIFRLFNLAEVLHNLNVIKSVSSLRLCQISSFFFAVWLSGAGMVYVLENTGDPFGEDPYGNAVTLSYTDCLYFTLVTMSTVGYGDITPATLLGRLFVNIFILFALAAFASCIPEIADMLFSTSQYSGRYLKSDNRRHVIVCGDVTAESVKHFLDDFLHADRRRTDVDVVFINHSQPDLELRSILHRNFTRVKYFQGTVMNHVDLHRVCMSTADACLILANSQAVDPNQEDATNIMRVVAVKNYASHVRVIVQILQQSNKTHLLNIPTWNWNAGDEIICLNEIKLGFLAQSCLAPGFSTLLTNLFSMQSLHGSASLAKAVVTIKNRPAFDSPHHSPPHHRRVRMNSINIALQRVRSLYRSSIHQTQTQPRPRSADTARSASVPAVSIEEFSCHEARLDATSMMPRTFSTGGYHWLKDYLRGVSMELYSANFSASFEGMTFTQAAVLCMNKLDLMLLALVCKSPPSADGGEGAADYLLINPPASSTLITEGMLGIFICDSQEIASRVTHYCSNCHGDLRRIDKIKECACRQRRWGLRMSKLRWRLQKTPLSVSDDMETSSRTVANPLVEIENSSTSKCSDSIKQAGNVDEQGDSTGSNRTEREVSVFDVTGVYHWTRKRSIEEAILPNNLDIPSTISKETAQAYMQNHILVCLLAAPSAPLLGLRSFVLPLRASNIEQRQLRPIVFLGDLEFLRQEWQEISNFPKVFLLPGSPLSRKNLWRARIHVCSVCVVLGISDTVHVDDPYMLDKEVILCALNIRALKIPHGMPHFVSNEPIVRRSGAEIPLLTALTMDSNIHFLDPEDFATGKSDVHVYLTIPFARGLAFSASVLDALVSTAYFDRNAITLIRYLVTGGTTPVLEKWASYGGEFYANLDIQDDAIRRIEGDLAKRFIRNLSQNKYKRPQLRQMSFRDSQLASIRAENGRSQLCFGKLFCQALTQHGILCLGLFRLSPPAQVMLNARTDIFWSPLKKHAHEVLGQPVLPHNQSACSPEDIPQVQCSSKASSVREQAQLPSFAASLHVPQTVSSKIDSRTILSFGCRVAGEPNYPAANSRYVITNPPIDFPVYGTDLVFCLTPHS</sequence>
<dbReference type="EMBL" id="GEEE01013863">
    <property type="protein sequence ID" value="JAP49362.1"/>
    <property type="molecule type" value="Transcribed_RNA"/>
</dbReference>
<evidence type="ECO:0000256" key="10">
    <source>
        <dbReference type="ARBA" id="ARBA00022882"/>
    </source>
</evidence>
<evidence type="ECO:0000256" key="12">
    <source>
        <dbReference type="ARBA" id="ARBA00022989"/>
    </source>
</evidence>
<comment type="subcellular location">
    <subcellularLocation>
        <location evidence="1">Cell membrane</location>
        <topology evidence="1">Multi-pass membrane protein</topology>
    </subcellularLocation>
</comment>
<name>A0A0X3PM04_SCHSO</name>
<dbReference type="Pfam" id="PF03493">
    <property type="entry name" value="BK_channel_a"/>
    <property type="match status" value="2"/>
</dbReference>
<dbReference type="Gene3D" id="1.10.287.70">
    <property type="match status" value="1"/>
</dbReference>
<evidence type="ECO:0000256" key="17">
    <source>
        <dbReference type="SAM" id="MobiDB-lite"/>
    </source>
</evidence>
<keyword evidence="8" id="KW-0106">Calcium</keyword>
<organism evidence="20">
    <name type="scientific">Schistocephalus solidus</name>
    <name type="common">Tapeworm</name>
    <dbReference type="NCBI Taxonomy" id="70667"/>
    <lineage>
        <taxon>Eukaryota</taxon>
        <taxon>Metazoa</taxon>
        <taxon>Spiralia</taxon>
        <taxon>Lophotrochozoa</taxon>
        <taxon>Platyhelminthes</taxon>
        <taxon>Cestoda</taxon>
        <taxon>Eucestoda</taxon>
        <taxon>Diphyllobothriidea</taxon>
        <taxon>Diphyllobothriidae</taxon>
        <taxon>Schistocephalus</taxon>
    </lineage>
</organism>
<reference evidence="20" key="1">
    <citation type="submission" date="2016-01" db="EMBL/GenBank/DDBJ databases">
        <title>Reference transcriptome for the parasite Schistocephalus solidus: insights into the molecular evolution of parasitism.</title>
        <authorList>
            <person name="Hebert F.O."/>
            <person name="Grambauer S."/>
            <person name="Barber I."/>
            <person name="Landry C.R."/>
            <person name="Aubin-Horth N."/>
        </authorList>
    </citation>
    <scope>NUCLEOTIDE SEQUENCE</scope>
</reference>
<feature type="domain" description="RCK N-terminal" evidence="19">
    <location>
        <begin position="390"/>
        <end position="532"/>
    </location>
</feature>
<feature type="transmembrane region" description="Helical" evidence="18">
    <location>
        <begin position="197"/>
        <end position="216"/>
    </location>
</feature>
<dbReference type="PANTHER" id="PTHR10027:SF33">
    <property type="entry name" value="CALCIUM-ACTIVATED POTASSIUM CHANNEL SUBUNIT ALPHA-1-RELATED"/>
    <property type="match status" value="1"/>
</dbReference>
<evidence type="ECO:0000256" key="3">
    <source>
        <dbReference type="ARBA" id="ARBA00022475"/>
    </source>
</evidence>
<gene>
    <name evidence="20" type="ORF">TR151330</name>
</gene>
<keyword evidence="12 18" id="KW-1133">Transmembrane helix</keyword>
<dbReference type="Pfam" id="PF21014">
    <property type="entry name" value="Slowpoke_C"/>
    <property type="match status" value="2"/>
</dbReference>
<keyword evidence="3" id="KW-1003">Cell membrane</keyword>
<dbReference type="SUPFAM" id="SSF81324">
    <property type="entry name" value="Voltage-gated potassium channels"/>
    <property type="match status" value="1"/>
</dbReference>
<evidence type="ECO:0000256" key="8">
    <source>
        <dbReference type="ARBA" id="ARBA00022837"/>
    </source>
</evidence>
<dbReference type="PANTHER" id="PTHR10027">
    <property type="entry name" value="CALCIUM-ACTIVATED POTASSIUM CHANNEL ALPHA CHAIN"/>
    <property type="match status" value="1"/>
</dbReference>
<feature type="non-terminal residue" evidence="20">
    <location>
        <position position="1"/>
    </location>
</feature>
<keyword evidence="11" id="KW-0630">Potassium</keyword>
<feature type="transmembrane region" description="Helical" evidence="18">
    <location>
        <begin position="314"/>
        <end position="338"/>
    </location>
</feature>
<dbReference type="Pfam" id="PF00520">
    <property type="entry name" value="Ion_trans"/>
    <property type="match status" value="1"/>
</dbReference>
<evidence type="ECO:0000256" key="7">
    <source>
        <dbReference type="ARBA" id="ARBA00022826"/>
    </source>
</evidence>